<sequence>MKFTKKFEIRWSDLDANRHLANSAYQNFMSHTRMAFLIESGMSSKELVKLGLGPVVFYEHIYYFKEIMPEDSVTVSVELKGISEDGMFFEFVHNLYNQQGKNCARAEMLGAWIDLKTRQLSPLPEDLLKKIKILDKAEGFKLLTKEDTRKHQVFPKDLER</sequence>
<proteinExistence type="inferred from homology"/>
<gene>
    <name evidence="3" type="ORF">G7034_06740</name>
</gene>
<keyword evidence="2" id="KW-0378">Hydrolase</keyword>
<comment type="caution">
    <text evidence="3">The sequence shown here is derived from an EMBL/GenBank/DDBJ whole genome shotgun (WGS) entry which is preliminary data.</text>
</comment>
<dbReference type="RefSeq" id="WP_166400205.1">
    <property type="nucleotide sequence ID" value="NZ_JAANAS010000048.1"/>
</dbReference>
<evidence type="ECO:0000256" key="1">
    <source>
        <dbReference type="ARBA" id="ARBA00005953"/>
    </source>
</evidence>
<dbReference type="InterPro" id="IPR029069">
    <property type="entry name" value="HotDog_dom_sf"/>
</dbReference>
<dbReference type="Proteomes" id="UP000643701">
    <property type="component" value="Unassembled WGS sequence"/>
</dbReference>
<dbReference type="InterPro" id="IPR050563">
    <property type="entry name" value="4-hydroxybenzoyl-CoA_TE"/>
</dbReference>
<dbReference type="SUPFAM" id="SSF54637">
    <property type="entry name" value="Thioesterase/thiol ester dehydrase-isomerase"/>
    <property type="match status" value="1"/>
</dbReference>
<evidence type="ECO:0000256" key="2">
    <source>
        <dbReference type="ARBA" id="ARBA00022801"/>
    </source>
</evidence>
<dbReference type="CDD" id="cd00586">
    <property type="entry name" value="4HBT"/>
    <property type="match status" value="1"/>
</dbReference>
<dbReference type="Gene3D" id="3.10.129.10">
    <property type="entry name" value="Hotdog Thioesterase"/>
    <property type="match status" value="1"/>
</dbReference>
<dbReference type="PANTHER" id="PTHR31793">
    <property type="entry name" value="4-HYDROXYBENZOYL-COA THIOESTERASE FAMILY MEMBER"/>
    <property type="match status" value="1"/>
</dbReference>
<protein>
    <submittedName>
        <fullName evidence="3">Thioesterase</fullName>
    </submittedName>
</protein>
<dbReference type="PANTHER" id="PTHR31793:SF27">
    <property type="entry name" value="NOVEL THIOESTERASE SUPERFAMILY DOMAIN AND SAPOSIN A-TYPE DOMAIN CONTAINING PROTEIN (0610012H03RIK)"/>
    <property type="match status" value="1"/>
</dbReference>
<reference evidence="3" key="1">
    <citation type="submission" date="2020-03" db="EMBL/GenBank/DDBJ databases">
        <title>Psychroflexus Maritimus sp. nov., isolate from marine sediment.</title>
        <authorList>
            <person name="Zhong Y.-L."/>
        </authorList>
    </citation>
    <scope>NUCLEOTIDE SEQUENCE</scope>
    <source>
        <strain evidence="3">C1</strain>
    </source>
</reference>
<dbReference type="Pfam" id="PF13279">
    <property type="entry name" value="4HBT_2"/>
    <property type="match status" value="1"/>
</dbReference>
<keyword evidence="4" id="KW-1185">Reference proteome</keyword>
<comment type="similarity">
    <text evidence="1">Belongs to the 4-hydroxybenzoyl-CoA thioesterase family.</text>
</comment>
<dbReference type="EMBL" id="JAANAS010000048">
    <property type="protein sequence ID" value="NGZ89947.1"/>
    <property type="molecule type" value="Genomic_DNA"/>
</dbReference>
<dbReference type="GO" id="GO:0047617">
    <property type="term" value="F:fatty acyl-CoA hydrolase activity"/>
    <property type="evidence" value="ECO:0007669"/>
    <property type="project" value="TreeGrafter"/>
</dbReference>
<name>A0A967DZV8_9FLAO</name>
<evidence type="ECO:0000313" key="4">
    <source>
        <dbReference type="Proteomes" id="UP000643701"/>
    </source>
</evidence>
<accession>A0A967DZV8</accession>
<organism evidence="3 4">
    <name type="scientific">Psychroflexus maritimus</name>
    <dbReference type="NCBI Taxonomy" id="2714865"/>
    <lineage>
        <taxon>Bacteria</taxon>
        <taxon>Pseudomonadati</taxon>
        <taxon>Bacteroidota</taxon>
        <taxon>Flavobacteriia</taxon>
        <taxon>Flavobacteriales</taxon>
        <taxon>Flavobacteriaceae</taxon>
        <taxon>Psychroflexus</taxon>
    </lineage>
</organism>
<dbReference type="AlphaFoldDB" id="A0A967DZV8"/>
<evidence type="ECO:0000313" key="3">
    <source>
        <dbReference type="EMBL" id="NGZ89947.1"/>
    </source>
</evidence>